<organism evidence="2 3">
    <name type="scientific">Brassica oleracea var. oleracea</name>
    <dbReference type="NCBI Taxonomy" id="109376"/>
    <lineage>
        <taxon>Eukaryota</taxon>
        <taxon>Viridiplantae</taxon>
        <taxon>Streptophyta</taxon>
        <taxon>Embryophyta</taxon>
        <taxon>Tracheophyta</taxon>
        <taxon>Spermatophyta</taxon>
        <taxon>Magnoliopsida</taxon>
        <taxon>eudicotyledons</taxon>
        <taxon>Gunneridae</taxon>
        <taxon>Pentapetalae</taxon>
        <taxon>rosids</taxon>
        <taxon>malvids</taxon>
        <taxon>Brassicales</taxon>
        <taxon>Brassicaceae</taxon>
        <taxon>Brassiceae</taxon>
        <taxon>Brassica</taxon>
    </lineage>
</organism>
<dbReference type="AlphaFoldDB" id="A0A0D3B5B0"/>
<proteinExistence type="predicted"/>
<dbReference type="Proteomes" id="UP000032141">
    <property type="component" value="Chromosome C3"/>
</dbReference>
<evidence type="ECO:0000313" key="2">
    <source>
        <dbReference type="EnsemblPlants" id="Bo3g031360.1"/>
    </source>
</evidence>
<evidence type="ECO:0000256" key="1">
    <source>
        <dbReference type="SAM" id="MobiDB-lite"/>
    </source>
</evidence>
<name>A0A0D3B5B0_BRAOL</name>
<dbReference type="EnsemblPlants" id="Bo3g031360.1">
    <property type="protein sequence ID" value="Bo3g031360.1"/>
    <property type="gene ID" value="Bo3g031360"/>
</dbReference>
<feature type="region of interest" description="Disordered" evidence="1">
    <location>
        <begin position="27"/>
        <end position="49"/>
    </location>
</feature>
<dbReference type="Gramene" id="Bo3g031360.1">
    <property type="protein sequence ID" value="Bo3g031360.1"/>
    <property type="gene ID" value="Bo3g031360"/>
</dbReference>
<reference evidence="2 3" key="1">
    <citation type="journal article" date="2014" name="Genome Biol.">
        <title>Transcriptome and methylome profiling reveals relics of genome dominance in the mesopolyploid Brassica oleracea.</title>
        <authorList>
            <person name="Parkin I.A."/>
            <person name="Koh C."/>
            <person name="Tang H."/>
            <person name="Robinson S.J."/>
            <person name="Kagale S."/>
            <person name="Clarke W.E."/>
            <person name="Town C.D."/>
            <person name="Nixon J."/>
            <person name="Krishnakumar V."/>
            <person name="Bidwell S.L."/>
            <person name="Denoeud F."/>
            <person name="Belcram H."/>
            <person name="Links M.G."/>
            <person name="Just J."/>
            <person name="Clarke C."/>
            <person name="Bender T."/>
            <person name="Huebert T."/>
            <person name="Mason A.S."/>
            <person name="Pires J.C."/>
            <person name="Barker G."/>
            <person name="Moore J."/>
            <person name="Walley P.G."/>
            <person name="Manoli S."/>
            <person name="Batley J."/>
            <person name="Edwards D."/>
            <person name="Nelson M.N."/>
            <person name="Wang X."/>
            <person name="Paterson A.H."/>
            <person name="King G."/>
            <person name="Bancroft I."/>
            <person name="Chalhoub B."/>
            <person name="Sharpe A.G."/>
        </authorList>
    </citation>
    <scope>NUCLEOTIDE SEQUENCE</scope>
    <source>
        <strain evidence="2 3">cv. TO1000</strain>
    </source>
</reference>
<dbReference type="HOGENOM" id="CLU_3144801_0_0_1"/>
<reference evidence="2" key="2">
    <citation type="submission" date="2015-03" db="UniProtKB">
        <authorList>
            <consortium name="EnsemblPlants"/>
        </authorList>
    </citation>
    <scope>IDENTIFICATION</scope>
</reference>
<sequence>MFFCNASPESCSKLKSILLDYEKASGQKINSEKSSITFSSKTPEDKKTA</sequence>
<dbReference type="eggNOG" id="KOG1075">
    <property type="taxonomic scope" value="Eukaryota"/>
</dbReference>
<accession>A0A0D3B5B0</accession>
<protein>
    <submittedName>
        <fullName evidence="2">Uncharacterized protein</fullName>
    </submittedName>
</protein>
<keyword evidence="3" id="KW-1185">Reference proteome</keyword>
<evidence type="ECO:0000313" key="3">
    <source>
        <dbReference type="Proteomes" id="UP000032141"/>
    </source>
</evidence>
<feature type="compositionally biased region" description="Polar residues" evidence="1">
    <location>
        <begin position="27"/>
        <end position="41"/>
    </location>
</feature>